<evidence type="ECO:0000256" key="1">
    <source>
        <dbReference type="ARBA" id="ARBA00009995"/>
    </source>
</evidence>
<dbReference type="PANTHER" id="PTHR11926:SF1561">
    <property type="entry name" value="CYTOKININ 7-BETA-GLUCOSYLTRANSFERASE"/>
    <property type="match status" value="1"/>
</dbReference>
<comment type="similarity">
    <text evidence="1">Belongs to the UDP-glycosyltransferase family.</text>
</comment>
<keyword evidence="3" id="KW-1185">Reference proteome</keyword>
<dbReference type="PANTHER" id="PTHR11926">
    <property type="entry name" value="GLUCOSYL/GLUCURONOSYL TRANSFERASES"/>
    <property type="match status" value="1"/>
</dbReference>
<organism evidence="2 3">
    <name type="scientific">Artemisia annua</name>
    <name type="common">Sweet wormwood</name>
    <dbReference type="NCBI Taxonomy" id="35608"/>
    <lineage>
        <taxon>Eukaryota</taxon>
        <taxon>Viridiplantae</taxon>
        <taxon>Streptophyta</taxon>
        <taxon>Embryophyta</taxon>
        <taxon>Tracheophyta</taxon>
        <taxon>Spermatophyta</taxon>
        <taxon>Magnoliopsida</taxon>
        <taxon>eudicotyledons</taxon>
        <taxon>Gunneridae</taxon>
        <taxon>Pentapetalae</taxon>
        <taxon>asterids</taxon>
        <taxon>campanulids</taxon>
        <taxon>Asterales</taxon>
        <taxon>Asteraceae</taxon>
        <taxon>Asteroideae</taxon>
        <taxon>Anthemideae</taxon>
        <taxon>Artemisiinae</taxon>
        <taxon>Artemisia</taxon>
    </lineage>
</organism>
<reference evidence="2 3" key="1">
    <citation type="journal article" date="2018" name="Mol. Plant">
        <title>The genome of Artemisia annua provides insight into the evolution of Asteraceae family and artemisinin biosynthesis.</title>
        <authorList>
            <person name="Shen Q."/>
            <person name="Zhang L."/>
            <person name="Liao Z."/>
            <person name="Wang S."/>
            <person name="Yan T."/>
            <person name="Shi P."/>
            <person name="Liu M."/>
            <person name="Fu X."/>
            <person name="Pan Q."/>
            <person name="Wang Y."/>
            <person name="Lv Z."/>
            <person name="Lu X."/>
            <person name="Zhang F."/>
            <person name="Jiang W."/>
            <person name="Ma Y."/>
            <person name="Chen M."/>
            <person name="Hao X."/>
            <person name="Li L."/>
            <person name="Tang Y."/>
            <person name="Lv G."/>
            <person name="Zhou Y."/>
            <person name="Sun X."/>
            <person name="Brodelius P.E."/>
            <person name="Rose J.K.C."/>
            <person name="Tang K."/>
        </authorList>
    </citation>
    <scope>NUCLEOTIDE SEQUENCE [LARGE SCALE GENOMIC DNA]</scope>
    <source>
        <strain evidence="3">cv. Huhao1</strain>
        <tissue evidence="2">Leaf</tissue>
    </source>
</reference>
<dbReference type="Proteomes" id="UP000245207">
    <property type="component" value="Unassembled WGS sequence"/>
</dbReference>
<protein>
    <submittedName>
        <fullName evidence="2">UDP-glucuronosyl/UDP-glucosyltransferase</fullName>
    </submittedName>
</protein>
<dbReference type="GO" id="GO:0080043">
    <property type="term" value="F:quercetin 3-O-glucosyltransferase activity"/>
    <property type="evidence" value="ECO:0007669"/>
    <property type="project" value="TreeGrafter"/>
</dbReference>
<name>A0A2U1PVQ2_ARTAN</name>
<accession>A0A2U1PVQ2</accession>
<comment type="caution">
    <text evidence="2">The sequence shown here is derived from an EMBL/GenBank/DDBJ whole genome shotgun (WGS) entry which is preliminary data.</text>
</comment>
<keyword evidence="2" id="KW-0808">Transferase</keyword>
<dbReference type="OrthoDB" id="5835829at2759"/>
<dbReference type="Gene3D" id="3.40.50.2000">
    <property type="entry name" value="Glycogen Phosphorylase B"/>
    <property type="match status" value="1"/>
</dbReference>
<dbReference type="STRING" id="35608.A0A2U1PVQ2"/>
<proteinExistence type="inferred from homology"/>
<sequence>MKEMPQKQSQTTAAWCFFHYHFKATSNPMLQLANILHIKGFKITIIHTEFNSPNRSNYPQFTFISISDGLPKSKDEITCFLNNGNFMNKSCIDPFTGCLAKLLEEEPVACLISINTLT</sequence>
<dbReference type="EMBL" id="PKPP01000681">
    <property type="protein sequence ID" value="PWA89838.1"/>
    <property type="molecule type" value="Genomic_DNA"/>
</dbReference>
<dbReference type="SUPFAM" id="SSF53756">
    <property type="entry name" value="UDP-Glycosyltransferase/glycogen phosphorylase"/>
    <property type="match status" value="1"/>
</dbReference>
<gene>
    <name evidence="2" type="ORF">CTI12_AA100000</name>
</gene>
<evidence type="ECO:0000313" key="2">
    <source>
        <dbReference type="EMBL" id="PWA89838.1"/>
    </source>
</evidence>
<dbReference type="AlphaFoldDB" id="A0A2U1PVQ2"/>
<evidence type="ECO:0000313" key="3">
    <source>
        <dbReference type="Proteomes" id="UP000245207"/>
    </source>
</evidence>
<dbReference type="GO" id="GO:0080044">
    <property type="term" value="F:quercetin 7-O-glucosyltransferase activity"/>
    <property type="evidence" value="ECO:0007669"/>
    <property type="project" value="TreeGrafter"/>
</dbReference>